<evidence type="ECO:0000256" key="9">
    <source>
        <dbReference type="ARBA" id="ARBA00022989"/>
    </source>
</evidence>
<dbReference type="InterPro" id="IPR007315">
    <property type="entry name" value="PIG-V/Gpi18"/>
</dbReference>
<dbReference type="GO" id="GO:0005789">
    <property type="term" value="C:endoplasmic reticulum membrane"/>
    <property type="evidence" value="ECO:0007669"/>
    <property type="project" value="UniProtKB-SubCell"/>
</dbReference>
<evidence type="ECO:0000313" key="12">
    <source>
        <dbReference type="EMBL" id="KAJ7357581.1"/>
    </source>
</evidence>
<feature type="transmembrane region" description="Helical" evidence="11">
    <location>
        <begin position="157"/>
        <end position="179"/>
    </location>
</feature>
<evidence type="ECO:0000256" key="10">
    <source>
        <dbReference type="ARBA" id="ARBA00023136"/>
    </source>
</evidence>
<dbReference type="GO" id="GO:0031501">
    <property type="term" value="C:mannosyltransferase complex"/>
    <property type="evidence" value="ECO:0007669"/>
    <property type="project" value="TreeGrafter"/>
</dbReference>
<dbReference type="Proteomes" id="UP001163046">
    <property type="component" value="Unassembled WGS sequence"/>
</dbReference>
<keyword evidence="9 11" id="KW-1133">Transmembrane helix</keyword>
<keyword evidence="4 11" id="KW-0337">GPI-anchor biosynthesis</keyword>
<dbReference type="OrthoDB" id="10252502at2759"/>
<dbReference type="GO" id="GO:0004376">
    <property type="term" value="F:GPI mannosyltransferase activity"/>
    <property type="evidence" value="ECO:0007669"/>
    <property type="project" value="InterPro"/>
</dbReference>
<comment type="subcellular location">
    <subcellularLocation>
        <location evidence="1 11">Endoplasmic reticulum membrane</location>
        <topology evidence="1 11">Multi-pass membrane protein</topology>
    </subcellularLocation>
</comment>
<evidence type="ECO:0000313" key="13">
    <source>
        <dbReference type="Proteomes" id="UP001163046"/>
    </source>
</evidence>
<evidence type="ECO:0000256" key="1">
    <source>
        <dbReference type="ARBA" id="ARBA00004477"/>
    </source>
</evidence>
<name>A0A9W9YLT1_9CNID</name>
<evidence type="ECO:0000256" key="3">
    <source>
        <dbReference type="ARBA" id="ARBA00008698"/>
    </source>
</evidence>
<gene>
    <name evidence="12" type="ORF">OS493_024389</name>
</gene>
<comment type="pathway">
    <text evidence="2 11">Glycolipid biosynthesis; glycosylphosphatidylinositol-anchor biosynthesis.</text>
</comment>
<dbReference type="AlphaFoldDB" id="A0A9W9YLT1"/>
<evidence type="ECO:0000256" key="2">
    <source>
        <dbReference type="ARBA" id="ARBA00004687"/>
    </source>
</evidence>
<dbReference type="PANTHER" id="PTHR12468:SF2">
    <property type="entry name" value="GPI MANNOSYLTRANSFERASE 2"/>
    <property type="match status" value="1"/>
</dbReference>
<dbReference type="GO" id="GO:0000009">
    <property type="term" value="F:alpha-1,6-mannosyltransferase activity"/>
    <property type="evidence" value="ECO:0007669"/>
    <property type="project" value="InterPro"/>
</dbReference>
<sequence>MDTIFLLIYTRQVLECGILRYFELKQIPNFFLAVPMIVLSSCAVLVYCCNKENLEIVKTLGLLQRKDKPDNMARRSIHQSNRKTQNEDIDFYHNPGVFVYVVHLAFMTLFGFTSMHVQVITRFIASASPLIYWYSAHVIVKDTADLAHCRSMWRSQLIVGYFLLYFFIGTALHCNFYPWT</sequence>
<feature type="transmembrane region" description="Helical" evidence="11">
    <location>
        <begin position="91"/>
        <end position="113"/>
    </location>
</feature>
<dbReference type="Pfam" id="PF04188">
    <property type="entry name" value="Mannosyl_trans2"/>
    <property type="match status" value="1"/>
</dbReference>
<evidence type="ECO:0000256" key="6">
    <source>
        <dbReference type="ARBA" id="ARBA00022679"/>
    </source>
</evidence>
<comment type="caution">
    <text evidence="12">The sequence shown here is derived from an EMBL/GenBank/DDBJ whole genome shotgun (WGS) entry which is preliminary data.</text>
</comment>
<feature type="transmembrane region" description="Helical" evidence="11">
    <location>
        <begin position="30"/>
        <end position="49"/>
    </location>
</feature>
<evidence type="ECO:0000256" key="5">
    <source>
        <dbReference type="ARBA" id="ARBA00022676"/>
    </source>
</evidence>
<keyword evidence="5 11" id="KW-0328">Glycosyltransferase</keyword>
<keyword evidence="13" id="KW-1185">Reference proteome</keyword>
<protein>
    <recommendedName>
        <fullName evidence="11">GPI mannosyltransferase 2</fullName>
        <ecNumber evidence="11">2.4.1.-</ecNumber>
    </recommendedName>
</protein>
<feature type="transmembrane region" description="Helical" evidence="11">
    <location>
        <begin position="119"/>
        <end position="136"/>
    </location>
</feature>
<evidence type="ECO:0000256" key="4">
    <source>
        <dbReference type="ARBA" id="ARBA00022502"/>
    </source>
</evidence>
<comment type="function">
    <text evidence="11">Mannosyltransferase involved in glycosylphosphatidylinositol-anchor biosynthesis.</text>
</comment>
<dbReference type="EC" id="2.4.1.-" evidence="11"/>
<evidence type="ECO:0000256" key="7">
    <source>
        <dbReference type="ARBA" id="ARBA00022692"/>
    </source>
</evidence>
<keyword evidence="7 11" id="KW-0812">Transmembrane</keyword>
<dbReference type="PANTHER" id="PTHR12468">
    <property type="entry name" value="GPI MANNOSYLTRANSFERASE 2"/>
    <property type="match status" value="1"/>
</dbReference>
<keyword evidence="10 11" id="KW-0472">Membrane</keyword>
<keyword evidence="8 11" id="KW-0256">Endoplasmic reticulum</keyword>
<comment type="caution">
    <text evidence="11">Lacks conserved residue(s) required for the propagation of feature annotation.</text>
</comment>
<proteinExistence type="inferred from homology"/>
<organism evidence="12 13">
    <name type="scientific">Desmophyllum pertusum</name>
    <dbReference type="NCBI Taxonomy" id="174260"/>
    <lineage>
        <taxon>Eukaryota</taxon>
        <taxon>Metazoa</taxon>
        <taxon>Cnidaria</taxon>
        <taxon>Anthozoa</taxon>
        <taxon>Hexacorallia</taxon>
        <taxon>Scleractinia</taxon>
        <taxon>Caryophylliina</taxon>
        <taxon>Caryophylliidae</taxon>
        <taxon>Desmophyllum</taxon>
    </lineage>
</organism>
<evidence type="ECO:0000256" key="11">
    <source>
        <dbReference type="RuleBase" id="RU363112"/>
    </source>
</evidence>
<dbReference type="EMBL" id="MU827320">
    <property type="protein sequence ID" value="KAJ7357581.1"/>
    <property type="molecule type" value="Genomic_DNA"/>
</dbReference>
<reference evidence="12" key="1">
    <citation type="submission" date="2023-01" db="EMBL/GenBank/DDBJ databases">
        <title>Genome assembly of the deep-sea coral Lophelia pertusa.</title>
        <authorList>
            <person name="Herrera S."/>
            <person name="Cordes E."/>
        </authorList>
    </citation>
    <scope>NUCLEOTIDE SEQUENCE</scope>
    <source>
        <strain evidence="12">USNM1676648</strain>
        <tissue evidence="12">Polyp</tissue>
    </source>
</reference>
<accession>A0A9W9YLT1</accession>
<dbReference type="GO" id="GO:0006506">
    <property type="term" value="P:GPI anchor biosynthetic process"/>
    <property type="evidence" value="ECO:0007669"/>
    <property type="project" value="UniProtKB-KW"/>
</dbReference>
<comment type="similarity">
    <text evidence="3 11">Belongs to the PIGV family.</text>
</comment>
<evidence type="ECO:0000256" key="8">
    <source>
        <dbReference type="ARBA" id="ARBA00022824"/>
    </source>
</evidence>
<keyword evidence="6 11" id="KW-0808">Transferase</keyword>